<keyword evidence="1" id="KW-0238">DNA-binding</keyword>
<evidence type="ECO:0000313" key="5">
    <source>
        <dbReference type="Proteomes" id="UP001432062"/>
    </source>
</evidence>
<dbReference type="Gene3D" id="1.10.260.40">
    <property type="entry name" value="lambda repressor-like DNA-binding domains"/>
    <property type="match status" value="1"/>
</dbReference>
<organism evidence="4 5">
    <name type="scientific">Nocardia vinacea</name>
    <dbReference type="NCBI Taxonomy" id="96468"/>
    <lineage>
        <taxon>Bacteria</taxon>
        <taxon>Bacillati</taxon>
        <taxon>Actinomycetota</taxon>
        <taxon>Actinomycetes</taxon>
        <taxon>Mycobacteriales</taxon>
        <taxon>Nocardiaceae</taxon>
        <taxon>Nocardia</taxon>
    </lineage>
</organism>
<name>A0ABZ1YLN1_9NOCA</name>
<evidence type="ECO:0000259" key="3">
    <source>
        <dbReference type="PROSITE" id="PS50943"/>
    </source>
</evidence>
<dbReference type="SMART" id="SM00530">
    <property type="entry name" value="HTH_XRE"/>
    <property type="match status" value="1"/>
</dbReference>
<dbReference type="CDD" id="cd00093">
    <property type="entry name" value="HTH_XRE"/>
    <property type="match status" value="1"/>
</dbReference>
<proteinExistence type="predicted"/>
<sequence>MTELHSIQGGRDDRPRHTEEPLWREVLGERLRTLRQEQRETLVETAGRAGISPQYLSEVERGRKEPSSEMIAALAGALGTTLFGLTEQVADELRAQRRLTFARQAAPQASAVPNLMALAA</sequence>
<dbReference type="PANTHER" id="PTHR46797">
    <property type="entry name" value="HTH-TYPE TRANSCRIPTIONAL REGULATOR"/>
    <property type="match status" value="1"/>
</dbReference>
<feature type="region of interest" description="Disordered" evidence="2">
    <location>
        <begin position="1"/>
        <end position="20"/>
    </location>
</feature>
<dbReference type="PROSITE" id="PS50943">
    <property type="entry name" value="HTH_CROC1"/>
    <property type="match status" value="1"/>
</dbReference>
<evidence type="ECO:0000256" key="1">
    <source>
        <dbReference type="ARBA" id="ARBA00023125"/>
    </source>
</evidence>
<keyword evidence="5" id="KW-1185">Reference proteome</keyword>
<dbReference type="RefSeq" id="WP_329405286.1">
    <property type="nucleotide sequence ID" value="NZ_CP109441.1"/>
</dbReference>
<dbReference type="PANTHER" id="PTHR46797:SF1">
    <property type="entry name" value="METHYLPHOSPHONATE SYNTHASE"/>
    <property type="match status" value="1"/>
</dbReference>
<reference evidence="4" key="1">
    <citation type="submission" date="2022-10" db="EMBL/GenBank/DDBJ databases">
        <title>The complete genomes of actinobacterial strains from the NBC collection.</title>
        <authorList>
            <person name="Joergensen T.S."/>
            <person name="Alvarez Arevalo M."/>
            <person name="Sterndorff E.B."/>
            <person name="Faurdal D."/>
            <person name="Vuksanovic O."/>
            <person name="Mourched A.-S."/>
            <person name="Charusanti P."/>
            <person name="Shaw S."/>
            <person name="Blin K."/>
            <person name="Weber T."/>
        </authorList>
    </citation>
    <scope>NUCLEOTIDE SEQUENCE</scope>
    <source>
        <strain evidence="4">NBC_01482</strain>
    </source>
</reference>
<dbReference type="EMBL" id="CP109441">
    <property type="protein sequence ID" value="WUV42664.1"/>
    <property type="molecule type" value="Genomic_DNA"/>
</dbReference>
<dbReference type="InterPro" id="IPR010982">
    <property type="entry name" value="Lambda_DNA-bd_dom_sf"/>
</dbReference>
<dbReference type="Pfam" id="PF13560">
    <property type="entry name" value="HTH_31"/>
    <property type="match status" value="1"/>
</dbReference>
<protein>
    <submittedName>
        <fullName evidence="4">Helix-turn-helix domain-containing protein</fullName>
    </submittedName>
</protein>
<accession>A0ABZ1YLN1</accession>
<evidence type="ECO:0000256" key="2">
    <source>
        <dbReference type="SAM" id="MobiDB-lite"/>
    </source>
</evidence>
<dbReference type="InterPro" id="IPR050807">
    <property type="entry name" value="TransReg_Diox_bact_type"/>
</dbReference>
<evidence type="ECO:0000313" key="4">
    <source>
        <dbReference type="EMBL" id="WUV42664.1"/>
    </source>
</evidence>
<feature type="compositionally biased region" description="Basic and acidic residues" evidence="2">
    <location>
        <begin position="10"/>
        <end position="20"/>
    </location>
</feature>
<dbReference type="InterPro" id="IPR001387">
    <property type="entry name" value="Cro/C1-type_HTH"/>
</dbReference>
<gene>
    <name evidence="4" type="ORF">OG563_25760</name>
</gene>
<dbReference type="SUPFAM" id="SSF47413">
    <property type="entry name" value="lambda repressor-like DNA-binding domains"/>
    <property type="match status" value="1"/>
</dbReference>
<dbReference type="Proteomes" id="UP001432062">
    <property type="component" value="Chromosome"/>
</dbReference>
<feature type="domain" description="HTH cro/C1-type" evidence="3">
    <location>
        <begin position="31"/>
        <end position="85"/>
    </location>
</feature>